<dbReference type="VEuPathDB" id="FungiDB:LEMA_uP059110.1"/>
<evidence type="ECO:0000256" key="2">
    <source>
        <dbReference type="SAM" id="Phobius"/>
    </source>
</evidence>
<dbReference type="EMBL" id="FP929065">
    <property type="protein sequence ID" value="CBX90877.1"/>
    <property type="molecule type" value="Genomic_DNA"/>
</dbReference>
<dbReference type="Proteomes" id="UP000002668">
    <property type="component" value="Genome"/>
</dbReference>
<keyword evidence="2" id="KW-1133">Transmembrane helix</keyword>
<dbReference type="HOGENOM" id="CLU_2758229_0_0_1"/>
<evidence type="ECO:0000256" key="1">
    <source>
        <dbReference type="SAM" id="MobiDB-lite"/>
    </source>
</evidence>
<evidence type="ECO:0000313" key="3">
    <source>
        <dbReference type="EMBL" id="CBX90877.1"/>
    </source>
</evidence>
<dbReference type="STRING" id="985895.E4ZHP4"/>
<sequence length="70" mass="8047">MSDAKSEAVLQQVDSEFGRGIEVSEERGTTGDQKDMHRMGKKQELRRNFRFASIFGYSMILMATWETILT</sequence>
<proteinExistence type="predicted"/>
<accession>E4ZHP4</accession>
<dbReference type="OrthoDB" id="3257095at2759"/>
<feature type="region of interest" description="Disordered" evidence="1">
    <location>
        <begin position="20"/>
        <end position="40"/>
    </location>
</feature>
<gene>
    <name evidence="3" type="ORF">LEMA_uP059110.1</name>
</gene>
<keyword evidence="4" id="KW-1185">Reference proteome</keyword>
<protein>
    <submittedName>
        <fullName evidence="3">Predicted protein</fullName>
    </submittedName>
</protein>
<name>E4ZHP4_LEPMJ</name>
<evidence type="ECO:0000313" key="4">
    <source>
        <dbReference type="Proteomes" id="UP000002668"/>
    </source>
</evidence>
<keyword evidence="2" id="KW-0472">Membrane</keyword>
<organism evidence="4">
    <name type="scientific">Leptosphaeria maculans (strain JN3 / isolate v23.1.3 / race Av1-4-5-6-7-8)</name>
    <name type="common">Blackleg fungus</name>
    <name type="synonym">Phoma lingam</name>
    <dbReference type="NCBI Taxonomy" id="985895"/>
    <lineage>
        <taxon>Eukaryota</taxon>
        <taxon>Fungi</taxon>
        <taxon>Dikarya</taxon>
        <taxon>Ascomycota</taxon>
        <taxon>Pezizomycotina</taxon>
        <taxon>Dothideomycetes</taxon>
        <taxon>Pleosporomycetidae</taxon>
        <taxon>Pleosporales</taxon>
        <taxon>Pleosporineae</taxon>
        <taxon>Leptosphaeriaceae</taxon>
        <taxon>Plenodomus</taxon>
        <taxon>Plenodomus lingam/Leptosphaeria maculans species complex</taxon>
    </lineage>
</organism>
<feature type="transmembrane region" description="Helical" evidence="2">
    <location>
        <begin position="48"/>
        <end position="65"/>
    </location>
</feature>
<keyword evidence="2" id="KW-0812">Transmembrane</keyword>
<dbReference type="InParanoid" id="E4ZHP4"/>
<reference evidence="4" key="1">
    <citation type="journal article" date="2011" name="Nat. Commun.">
        <title>Effector diversification within compartments of the Leptosphaeria maculans genome affected by Repeat-Induced Point mutations.</title>
        <authorList>
            <person name="Rouxel T."/>
            <person name="Grandaubert J."/>
            <person name="Hane J.K."/>
            <person name="Hoede C."/>
            <person name="van de Wouw A.P."/>
            <person name="Couloux A."/>
            <person name="Dominguez V."/>
            <person name="Anthouard V."/>
            <person name="Bally P."/>
            <person name="Bourras S."/>
            <person name="Cozijnsen A.J."/>
            <person name="Ciuffetti L.M."/>
            <person name="Degrave A."/>
            <person name="Dilmaghani A."/>
            <person name="Duret L."/>
            <person name="Fudal I."/>
            <person name="Goodwin S.B."/>
            <person name="Gout L."/>
            <person name="Glaser N."/>
            <person name="Linglin J."/>
            <person name="Kema G.H.J."/>
            <person name="Lapalu N."/>
            <person name="Lawrence C.B."/>
            <person name="May K."/>
            <person name="Meyer M."/>
            <person name="Ollivier B."/>
            <person name="Poulain J."/>
            <person name="Schoch C.L."/>
            <person name="Simon A."/>
            <person name="Spatafora J.W."/>
            <person name="Stachowiak A."/>
            <person name="Turgeon B.G."/>
            <person name="Tyler B.M."/>
            <person name="Vincent D."/>
            <person name="Weissenbach J."/>
            <person name="Amselem J."/>
            <person name="Quesneville H."/>
            <person name="Oliver R.P."/>
            <person name="Wincker P."/>
            <person name="Balesdent M.-H."/>
            <person name="Howlett B.J."/>
        </authorList>
    </citation>
    <scope>NUCLEOTIDE SEQUENCE [LARGE SCALE GENOMIC DNA]</scope>
    <source>
        <strain evidence="4">JN3 / isolate v23.1.3 / race Av1-4-5-6-7-8</strain>
    </source>
</reference>
<dbReference type="AlphaFoldDB" id="E4ZHP4"/>